<accession>A0A179T5D4</accession>
<evidence type="ECO:0000313" key="1">
    <source>
        <dbReference type="EMBL" id="OAS88784.1"/>
    </source>
</evidence>
<dbReference type="InterPro" id="IPR024787">
    <property type="entry name" value="EcsC"/>
</dbReference>
<keyword evidence="2" id="KW-1185">Reference proteome</keyword>
<name>A0A179T5D4_9BACI</name>
<evidence type="ECO:0000313" key="2">
    <source>
        <dbReference type="Proteomes" id="UP000078534"/>
    </source>
</evidence>
<proteinExistence type="predicted"/>
<dbReference type="OrthoDB" id="2040879at2"/>
<dbReference type="PANTHER" id="PTHR41260">
    <property type="entry name" value="PROTEIN ECSC"/>
    <property type="match status" value="1"/>
</dbReference>
<dbReference type="EMBL" id="LWSG01000002">
    <property type="protein sequence ID" value="OAS88784.1"/>
    <property type="molecule type" value="Genomic_DNA"/>
</dbReference>
<comment type="caution">
    <text evidence="1">The sequence shown here is derived from an EMBL/GenBank/DDBJ whole genome shotgun (WGS) entry which is preliminary data.</text>
</comment>
<dbReference type="STRING" id="152268.A6K24_15145"/>
<gene>
    <name evidence="1" type="ORF">A6K24_15145</name>
</gene>
<organism evidence="1 2">
    <name type="scientific">Metabacillus litoralis</name>
    <dbReference type="NCBI Taxonomy" id="152268"/>
    <lineage>
        <taxon>Bacteria</taxon>
        <taxon>Bacillati</taxon>
        <taxon>Bacillota</taxon>
        <taxon>Bacilli</taxon>
        <taxon>Bacillales</taxon>
        <taxon>Bacillaceae</taxon>
        <taxon>Metabacillus</taxon>
    </lineage>
</organism>
<sequence>MNESAREKAILDEIKRWEIDLQNDVRTDFQRTFDKWMNRKMGEIPTSMKQVFFKKLDASLFNLHSFIQSSFVQQDAKKQILLSAKALNEDIQQINDLSMLPIDQLHYLADLQTSKHRLYSLLQGGITGTGGILLSGTDIPAQTILNLRSIQMVSMCYGYEINNPYEMMTSLKVYHASLMPKHLQYEQWQALKKEIDLENGMYYFYEGNDELANSNSLEFLVKQIAKLSVLSLFKRKLISGIPLVSIMIGAGANYQLTRQVTDLANKFYQYRLINEKNHNF</sequence>
<protein>
    <submittedName>
        <fullName evidence="1">ABC transporter substrate-binding protein</fullName>
    </submittedName>
</protein>
<dbReference type="AlphaFoldDB" id="A0A179T5D4"/>
<reference evidence="2" key="1">
    <citation type="submission" date="2016-04" db="EMBL/GenBank/DDBJ databases">
        <authorList>
            <person name="Lyu Z."/>
            <person name="Lyu W."/>
        </authorList>
    </citation>
    <scope>NUCLEOTIDE SEQUENCE [LARGE SCALE GENOMIC DNA]</scope>
    <source>
        <strain evidence="2">C44</strain>
    </source>
</reference>
<dbReference type="Pfam" id="PF12787">
    <property type="entry name" value="EcsC"/>
    <property type="match status" value="1"/>
</dbReference>
<dbReference type="PANTHER" id="PTHR41260:SF1">
    <property type="entry name" value="PROTEIN ECSC"/>
    <property type="match status" value="1"/>
</dbReference>
<dbReference type="Proteomes" id="UP000078534">
    <property type="component" value="Unassembled WGS sequence"/>
</dbReference>
<dbReference type="RefSeq" id="WP_066326740.1">
    <property type="nucleotide sequence ID" value="NZ_LWSG01000002.1"/>
</dbReference>